<evidence type="ECO:0000256" key="1">
    <source>
        <dbReference type="SAM" id="SignalP"/>
    </source>
</evidence>
<accession>A0A1B3Z5W9</accession>
<organism evidence="2 3">
    <name type="scientific">Sphingomonas panacis</name>
    <dbReference type="NCBI Taxonomy" id="1560345"/>
    <lineage>
        <taxon>Bacteria</taxon>
        <taxon>Pseudomonadati</taxon>
        <taxon>Pseudomonadota</taxon>
        <taxon>Alphaproteobacteria</taxon>
        <taxon>Sphingomonadales</taxon>
        <taxon>Sphingomonadaceae</taxon>
        <taxon>Sphingomonas</taxon>
    </lineage>
</organism>
<dbReference type="OrthoDB" id="5523615at2"/>
<sequence>MIRKLLLGLLLAMPGIAHAEWYEASGKHFVVYSPQSPKTTTAFTEQLERYDAAMRVMRGLDDPPIDPVNRVTVYIVPDTSVIRRIGGSEARGVYTDHVHPAAFVPRVTEAGHIWDLDGGSVLRHEYAHHFMFSTFGDTALPLWLVEGYAEFNAAAIFNPDGSVTFGQMPGYRALGLLRGPSLSLRAMFSADSRQLDPEHTDVLYGKGWLLVHYLAFEKSRSEQLGAYVTAMHHGKSPLEAASVFGDLGRLDRDLSKTLDASRITVLTVPAAKLKIGAIALRPLTPGEAAIMPIRVQSKAGVTRALASQLVIQARKAAAPYPDDPKVQIALAEAEYDSGNYALCDAAAARALAADAKAVPAHVYQGMAAAAVARKAGATDAKTWAGVRKHFIIANHLDPDDPQPLALFYDSFASGETPTANALNGLRRALVLVPFDVAIRWQLAFAEMRERDWPAVRDTILPLAYAPHPDAKTRSAAELVAAIDAGDAAAITAKATALQAKQAEENAAG</sequence>
<dbReference type="KEGG" id="span:AWL63_01410"/>
<reference evidence="2 3" key="1">
    <citation type="submission" date="2016-01" db="EMBL/GenBank/DDBJ databases">
        <title>Complete genome and mega plasmid sequence of Sphingomonas panacis DCY99 elicits systemic resistance in rice to Xanthomonas oryzae.</title>
        <authorList>
            <person name="Kim Y.J."/>
            <person name="Yang D.C."/>
            <person name="Sing P."/>
        </authorList>
    </citation>
    <scope>NUCLEOTIDE SEQUENCE [LARGE SCALE GENOMIC DNA]</scope>
    <source>
        <strain evidence="2 3">DCY99</strain>
    </source>
</reference>
<dbReference type="AlphaFoldDB" id="A0A1B3Z5W9"/>
<feature type="signal peptide" evidence="1">
    <location>
        <begin position="1"/>
        <end position="19"/>
    </location>
</feature>
<keyword evidence="3" id="KW-1185">Reference proteome</keyword>
<dbReference type="Proteomes" id="UP000094256">
    <property type="component" value="Chromosome"/>
</dbReference>
<protein>
    <recommendedName>
        <fullName evidence="4">DUF1570 domain-containing protein</fullName>
    </recommendedName>
</protein>
<evidence type="ECO:0008006" key="4">
    <source>
        <dbReference type="Google" id="ProtNLM"/>
    </source>
</evidence>
<gene>
    <name evidence="2" type="ORF">AWL63_01410</name>
</gene>
<keyword evidence="1" id="KW-0732">Signal</keyword>
<dbReference type="STRING" id="1560345.AWL63_01410"/>
<name>A0A1B3Z5W9_9SPHN</name>
<dbReference type="RefSeq" id="WP_069203419.1">
    <property type="nucleotide sequence ID" value="NZ_CP014168.1"/>
</dbReference>
<evidence type="ECO:0000313" key="2">
    <source>
        <dbReference type="EMBL" id="AOH82834.1"/>
    </source>
</evidence>
<proteinExistence type="predicted"/>
<feature type="chain" id="PRO_5008556079" description="DUF1570 domain-containing protein" evidence="1">
    <location>
        <begin position="20"/>
        <end position="508"/>
    </location>
</feature>
<dbReference type="EMBL" id="CP014168">
    <property type="protein sequence ID" value="AOH82834.1"/>
    <property type="molecule type" value="Genomic_DNA"/>
</dbReference>
<evidence type="ECO:0000313" key="3">
    <source>
        <dbReference type="Proteomes" id="UP000094256"/>
    </source>
</evidence>